<keyword evidence="5" id="KW-0819">tRNA processing</keyword>
<dbReference type="SUPFAM" id="SSF56037">
    <property type="entry name" value="PheT/TilS domain"/>
    <property type="match status" value="1"/>
</dbReference>
<dbReference type="Pfam" id="PF01171">
    <property type="entry name" value="ATP_bind_3"/>
    <property type="match status" value="1"/>
</dbReference>
<dbReference type="GO" id="GO:0005524">
    <property type="term" value="F:ATP binding"/>
    <property type="evidence" value="ECO:0007669"/>
    <property type="project" value="UniProtKB-KW"/>
</dbReference>
<evidence type="ECO:0000313" key="10">
    <source>
        <dbReference type="EMBL" id="MPM15889.1"/>
    </source>
</evidence>
<organism evidence="10">
    <name type="scientific">bioreactor metagenome</name>
    <dbReference type="NCBI Taxonomy" id="1076179"/>
    <lineage>
        <taxon>unclassified sequences</taxon>
        <taxon>metagenomes</taxon>
        <taxon>ecological metagenomes</taxon>
    </lineage>
</organism>
<dbReference type="Pfam" id="PF11734">
    <property type="entry name" value="TilS_C"/>
    <property type="match status" value="1"/>
</dbReference>
<evidence type="ECO:0000256" key="5">
    <source>
        <dbReference type="ARBA" id="ARBA00022694"/>
    </source>
</evidence>
<dbReference type="PANTHER" id="PTHR43033:SF1">
    <property type="entry name" value="TRNA(ILE)-LYSIDINE SYNTHASE-RELATED"/>
    <property type="match status" value="1"/>
</dbReference>
<feature type="domain" description="Lysidine-tRNA(Ile) synthetase C-terminal" evidence="9">
    <location>
        <begin position="422"/>
        <end position="494"/>
    </location>
</feature>
<evidence type="ECO:0000256" key="1">
    <source>
        <dbReference type="ARBA" id="ARBA00004496"/>
    </source>
</evidence>
<protein>
    <recommendedName>
        <fullName evidence="2">tRNA(Ile)-lysidine synthetase</fullName>
        <ecNumber evidence="2">6.3.4.19</ecNumber>
    </recommendedName>
</protein>
<evidence type="ECO:0000256" key="4">
    <source>
        <dbReference type="ARBA" id="ARBA00022598"/>
    </source>
</evidence>
<evidence type="ECO:0000256" key="2">
    <source>
        <dbReference type="ARBA" id="ARBA00013267"/>
    </source>
</evidence>
<keyword evidence="7" id="KW-0067">ATP-binding</keyword>
<comment type="subcellular location">
    <subcellularLocation>
        <location evidence="1">Cytoplasm</location>
    </subcellularLocation>
</comment>
<dbReference type="SMART" id="SM00977">
    <property type="entry name" value="TilS_C"/>
    <property type="match status" value="1"/>
</dbReference>
<evidence type="ECO:0000256" key="6">
    <source>
        <dbReference type="ARBA" id="ARBA00022741"/>
    </source>
</evidence>
<dbReference type="SUPFAM" id="SSF52402">
    <property type="entry name" value="Adenine nucleotide alpha hydrolases-like"/>
    <property type="match status" value="1"/>
</dbReference>
<dbReference type="InterPro" id="IPR012094">
    <property type="entry name" value="tRNA_Ile_lys_synt"/>
</dbReference>
<reference evidence="10" key="1">
    <citation type="submission" date="2019-08" db="EMBL/GenBank/DDBJ databases">
        <authorList>
            <person name="Kucharzyk K."/>
            <person name="Murdoch R.W."/>
            <person name="Higgins S."/>
            <person name="Loffler F."/>
        </authorList>
    </citation>
    <scope>NUCLEOTIDE SEQUENCE</scope>
</reference>
<dbReference type="InterPro" id="IPR014729">
    <property type="entry name" value="Rossmann-like_a/b/a_fold"/>
</dbReference>
<keyword evidence="6" id="KW-0547">Nucleotide-binding</keyword>
<dbReference type="NCBIfam" id="TIGR02432">
    <property type="entry name" value="lysidine_TilS_N"/>
    <property type="match status" value="1"/>
</dbReference>
<dbReference type="Gene3D" id="3.40.50.620">
    <property type="entry name" value="HUPs"/>
    <property type="match status" value="1"/>
</dbReference>
<evidence type="ECO:0000256" key="3">
    <source>
        <dbReference type="ARBA" id="ARBA00022490"/>
    </source>
</evidence>
<keyword evidence="4 10" id="KW-0436">Ligase</keyword>
<dbReference type="AlphaFoldDB" id="A0A644XIH7"/>
<gene>
    <name evidence="10" type="primary">tilS_21</name>
    <name evidence="10" type="ORF">SDC9_62263</name>
</gene>
<dbReference type="InterPro" id="IPR012796">
    <property type="entry name" value="Lysidine-tRNA-synth_C"/>
</dbReference>
<dbReference type="GO" id="GO:0005737">
    <property type="term" value="C:cytoplasm"/>
    <property type="evidence" value="ECO:0007669"/>
    <property type="project" value="UniProtKB-SubCell"/>
</dbReference>
<sequence>MVSKFRDSLYGLIGTDGTHLSSPDAPSVILAVSGGIDSMCMAHLFSSIFYSNMAIATVNFSLRGEESDGDEELVKNWAGQKGIRCFSNTFDTHAYASDKGISTQMAARDLRYNWFEELTKEHGFDYVAVAHNLNDSVETFFLNILRGTGLQGMTGIRKRNGNIIRPLLSITRREIAEYVKLHNIPFREDSSNSQSHYSRNRLRNMVFPEFEMINQSYLTTVERDMANVQAALEILEDILPLKRDFLFDESGRRISIKKLLDEKRADYWLYTLLGDYGFNYDQVLQILASLHGQPGKEFHSDSHLLIKDREWLLIYRKGAEVNESSDDTTIQLQCHGQKNDTETAGDKELLIDNLQTGQSLEVWSGGGRLEFFRFSKPHGFKHKRRVEDSMVGDLFSVATTSVLSQTPEPELYVDAGKLIFPLKVRRWQQGDKFVPLGMKGFKKISDFLTDIKLDKVSKTNIPVVVSGDKIVALPGYRIDDRFKVDNYTIEVVRIHSK</sequence>
<dbReference type="GO" id="GO:0008033">
    <property type="term" value="P:tRNA processing"/>
    <property type="evidence" value="ECO:0007669"/>
    <property type="project" value="UniProtKB-KW"/>
</dbReference>
<dbReference type="GO" id="GO:0032267">
    <property type="term" value="F:tRNA(Ile)-lysidine synthase activity"/>
    <property type="evidence" value="ECO:0007669"/>
    <property type="project" value="UniProtKB-EC"/>
</dbReference>
<dbReference type="InterPro" id="IPR012795">
    <property type="entry name" value="tRNA_Ile_lys_synt_N"/>
</dbReference>
<dbReference type="CDD" id="cd01992">
    <property type="entry name" value="TilS_N"/>
    <property type="match status" value="1"/>
</dbReference>
<dbReference type="InterPro" id="IPR011063">
    <property type="entry name" value="TilS/TtcA_N"/>
</dbReference>
<evidence type="ECO:0000259" key="9">
    <source>
        <dbReference type="SMART" id="SM00977"/>
    </source>
</evidence>
<proteinExistence type="inferred from homology"/>
<dbReference type="HAMAP" id="MF_01161">
    <property type="entry name" value="tRNA_Ile_lys_synt"/>
    <property type="match status" value="1"/>
</dbReference>
<accession>A0A644XIH7</accession>
<keyword evidence="3" id="KW-0963">Cytoplasm</keyword>
<dbReference type="NCBIfam" id="TIGR02433">
    <property type="entry name" value="lysidine_TilS_C"/>
    <property type="match status" value="1"/>
</dbReference>
<comment type="caution">
    <text evidence="10">The sequence shown here is derived from an EMBL/GenBank/DDBJ whole genome shotgun (WGS) entry which is preliminary data.</text>
</comment>
<dbReference type="EC" id="6.3.4.19" evidence="2"/>
<dbReference type="PANTHER" id="PTHR43033">
    <property type="entry name" value="TRNA(ILE)-LYSIDINE SYNTHASE-RELATED"/>
    <property type="match status" value="1"/>
</dbReference>
<evidence type="ECO:0000256" key="8">
    <source>
        <dbReference type="ARBA" id="ARBA00048539"/>
    </source>
</evidence>
<evidence type="ECO:0000256" key="7">
    <source>
        <dbReference type="ARBA" id="ARBA00022840"/>
    </source>
</evidence>
<dbReference type="EMBL" id="VSSQ01002517">
    <property type="protein sequence ID" value="MPM15889.1"/>
    <property type="molecule type" value="Genomic_DNA"/>
</dbReference>
<name>A0A644XIH7_9ZZZZ</name>
<comment type="catalytic activity">
    <reaction evidence="8">
        <text>cytidine(34) in tRNA(Ile2) + L-lysine + ATP = lysidine(34) in tRNA(Ile2) + AMP + diphosphate + H(+)</text>
        <dbReference type="Rhea" id="RHEA:43744"/>
        <dbReference type="Rhea" id="RHEA-COMP:10625"/>
        <dbReference type="Rhea" id="RHEA-COMP:10670"/>
        <dbReference type="ChEBI" id="CHEBI:15378"/>
        <dbReference type="ChEBI" id="CHEBI:30616"/>
        <dbReference type="ChEBI" id="CHEBI:32551"/>
        <dbReference type="ChEBI" id="CHEBI:33019"/>
        <dbReference type="ChEBI" id="CHEBI:82748"/>
        <dbReference type="ChEBI" id="CHEBI:83665"/>
        <dbReference type="ChEBI" id="CHEBI:456215"/>
        <dbReference type="EC" id="6.3.4.19"/>
    </reaction>
</comment>